<sequence>MLTTAPYLRTRRPSPTTAEFIVSTLPPMTVPLRLALGAIYFLRLVAALGILLLLFSAWTQDSYSYSTPLTTAAVEPPLFSVAYIQHLLRLLLTSRPGSLFPFIASAIPPWILVPASLGALYSLSLRIGNEERLLVLRGLGVQTSTGGRTVFHPLQTRFIPTENVGDVLVNEAFRGFGVRHYLVVVVRGEDRLVVVFPKLLPRLDDVVRVLEGARECLYGGGGGEKNGHVEKGKMTTVQSTQRCQSQ</sequence>
<organism evidence="1 2">
    <name type="scientific">Hypoxylon rubiginosum</name>
    <dbReference type="NCBI Taxonomy" id="110542"/>
    <lineage>
        <taxon>Eukaryota</taxon>
        <taxon>Fungi</taxon>
        <taxon>Dikarya</taxon>
        <taxon>Ascomycota</taxon>
        <taxon>Pezizomycotina</taxon>
        <taxon>Sordariomycetes</taxon>
        <taxon>Xylariomycetidae</taxon>
        <taxon>Xylariales</taxon>
        <taxon>Hypoxylaceae</taxon>
        <taxon>Hypoxylon</taxon>
    </lineage>
</organism>
<keyword evidence="1" id="KW-0808">Transferase</keyword>
<evidence type="ECO:0000313" key="1">
    <source>
        <dbReference type="EMBL" id="KAI6092899.1"/>
    </source>
</evidence>
<keyword evidence="2" id="KW-1185">Reference proteome</keyword>
<gene>
    <name evidence="1" type="ORF">F4821DRAFT_223501</name>
</gene>
<accession>A0ACC0DJF9</accession>
<dbReference type="Proteomes" id="UP001497680">
    <property type="component" value="Unassembled WGS sequence"/>
</dbReference>
<reference evidence="1 2" key="1">
    <citation type="journal article" date="2022" name="New Phytol.">
        <title>Ecological generalism drives hyperdiversity of secondary metabolite gene clusters in xylarialean endophytes.</title>
        <authorList>
            <person name="Franco M.E.E."/>
            <person name="Wisecaver J.H."/>
            <person name="Arnold A.E."/>
            <person name="Ju Y.M."/>
            <person name="Slot J.C."/>
            <person name="Ahrendt S."/>
            <person name="Moore L.P."/>
            <person name="Eastman K.E."/>
            <person name="Scott K."/>
            <person name="Konkel Z."/>
            <person name="Mondo S.J."/>
            <person name="Kuo A."/>
            <person name="Hayes R.D."/>
            <person name="Haridas S."/>
            <person name="Andreopoulos B."/>
            <person name="Riley R."/>
            <person name="LaButti K."/>
            <person name="Pangilinan J."/>
            <person name="Lipzen A."/>
            <person name="Amirebrahimi M."/>
            <person name="Yan J."/>
            <person name="Adam C."/>
            <person name="Keymanesh K."/>
            <person name="Ng V."/>
            <person name="Louie K."/>
            <person name="Northen T."/>
            <person name="Drula E."/>
            <person name="Henrissat B."/>
            <person name="Hsieh H.M."/>
            <person name="Youens-Clark K."/>
            <person name="Lutzoni F."/>
            <person name="Miadlikowska J."/>
            <person name="Eastwood D.C."/>
            <person name="Hamelin R.C."/>
            <person name="Grigoriev I.V."/>
            <person name="U'Ren J.M."/>
        </authorList>
    </citation>
    <scope>NUCLEOTIDE SEQUENCE [LARGE SCALE GENOMIC DNA]</scope>
    <source>
        <strain evidence="1 2">ER1909</strain>
    </source>
</reference>
<comment type="caution">
    <text evidence="1">The sequence shown here is derived from an EMBL/GenBank/DDBJ whole genome shotgun (WGS) entry which is preliminary data.</text>
</comment>
<evidence type="ECO:0000313" key="2">
    <source>
        <dbReference type="Proteomes" id="UP001497680"/>
    </source>
</evidence>
<dbReference type="EMBL" id="MU394282">
    <property type="protein sequence ID" value="KAI6092899.1"/>
    <property type="molecule type" value="Genomic_DNA"/>
</dbReference>
<proteinExistence type="predicted"/>
<protein>
    <submittedName>
        <fullName evidence="1">GPI-GlcNAc transferase complex, PIG-H component-domain-containing protein</fullName>
    </submittedName>
</protein>
<name>A0ACC0DJF9_9PEZI</name>